<gene>
    <name evidence="2" type="ORF">QR695_12380</name>
</gene>
<dbReference type="PANTHER" id="PTHR35787:SF1">
    <property type="entry name" value="GLYCEROL UPTAKE OPERON ANTITERMINATOR REGULATORY PROTEIN"/>
    <property type="match status" value="1"/>
</dbReference>
<dbReference type="EMBL" id="JASWER010000012">
    <property type="protein sequence ID" value="MDL5377796.1"/>
    <property type="molecule type" value="Genomic_DNA"/>
</dbReference>
<keyword evidence="1" id="KW-0804">Transcription</keyword>
<dbReference type="InterPro" id="IPR006699">
    <property type="entry name" value="GlpP"/>
</dbReference>
<evidence type="ECO:0000313" key="2">
    <source>
        <dbReference type="EMBL" id="MDL5377796.1"/>
    </source>
</evidence>
<comment type="function">
    <text evidence="1">Regulates expression of the glpD operon. In the presence of glycerol 3-phosphate (G3P) causes antitermination of transcription of glpD at the inverted repeat of the leader region to enhance its transcription. Binds and stabilizes glpD leader mRNA.</text>
</comment>
<name>A0ABT7MRF2_9BACL</name>
<keyword evidence="1" id="KW-0694">RNA-binding</keyword>
<dbReference type="PANTHER" id="PTHR35787">
    <property type="entry name" value="GLYCEROL UPTAKE OPERON ANTITERMINATOR REGULATORY PROTEIN"/>
    <property type="match status" value="1"/>
</dbReference>
<proteinExistence type="predicted"/>
<organism evidence="2 3">
    <name type="scientific">Exiguobacterium mexicanum</name>
    <dbReference type="NCBI Taxonomy" id="340146"/>
    <lineage>
        <taxon>Bacteria</taxon>
        <taxon>Bacillati</taxon>
        <taxon>Bacillota</taxon>
        <taxon>Bacilli</taxon>
        <taxon>Bacillales</taxon>
        <taxon>Bacillales Family XII. Incertae Sedis</taxon>
        <taxon>Exiguobacterium</taxon>
    </lineage>
</organism>
<accession>A0ABT7MRF2</accession>
<dbReference type="RefSeq" id="WP_214719373.1">
    <property type="nucleotide sequence ID" value="NZ_CP183077.1"/>
</dbReference>
<evidence type="ECO:0000313" key="3">
    <source>
        <dbReference type="Proteomes" id="UP001230807"/>
    </source>
</evidence>
<keyword evidence="1" id="KW-0805">Transcription regulation</keyword>
<sequence length="198" mass="21779">MIQVNEALRTIGQEKMIASIKSPKQLEKFLQSDVTTTFLMMGTLSTLDRYVAHLKQENRTVFLHAERINGISLDRDGIDYLAKRVGADGIVTTKASVIQHAKRAGLMTVQRLFLVDSDAISSGIKMAKDQQPDALELMPGLIPSVIEHVAEHVSLPIVTGGMIRKPIHVHEALSHGAFAVSTGDERLWASQGMKEEII</sequence>
<keyword evidence="3" id="KW-1185">Reference proteome</keyword>
<reference evidence="2 3" key="1">
    <citation type="submission" date="2023-06" db="EMBL/GenBank/DDBJ databases">
        <title>Influencing factors and mechanism of Cr(VI) reduction by facultative anaerobic Exiguobacterium sp. PY14.</title>
        <authorList>
            <person name="Zou L."/>
        </authorList>
    </citation>
    <scope>NUCLEOTIDE SEQUENCE [LARGE SCALE GENOMIC DNA]</scope>
    <source>
        <strain evidence="2 3">PY14</strain>
    </source>
</reference>
<dbReference type="SUPFAM" id="SSF110391">
    <property type="entry name" value="GlpP-like"/>
    <property type="match status" value="1"/>
</dbReference>
<dbReference type="Pfam" id="PF04309">
    <property type="entry name" value="G3P_antiterm"/>
    <property type="match status" value="1"/>
</dbReference>
<dbReference type="Proteomes" id="UP001230807">
    <property type="component" value="Unassembled WGS sequence"/>
</dbReference>
<dbReference type="PIRSF" id="PIRSF016897">
    <property type="entry name" value="GlpP"/>
    <property type="match status" value="1"/>
</dbReference>
<comment type="caution">
    <text evidence="2">The sequence shown here is derived from an EMBL/GenBank/DDBJ whole genome shotgun (WGS) entry which is preliminary data.</text>
</comment>
<keyword evidence="1" id="KW-0319">Glycerol metabolism</keyword>
<dbReference type="InterPro" id="IPR013785">
    <property type="entry name" value="Aldolase_TIM"/>
</dbReference>
<dbReference type="Gene3D" id="3.20.20.70">
    <property type="entry name" value="Aldolase class I"/>
    <property type="match status" value="1"/>
</dbReference>
<evidence type="ECO:0000256" key="1">
    <source>
        <dbReference type="PIRNR" id="PIRNR016897"/>
    </source>
</evidence>
<protein>
    <recommendedName>
        <fullName evidence="1">Glycerol uptake operon antiterminator regulatory protein</fullName>
    </recommendedName>
</protein>